<dbReference type="Proteomes" id="UP000247150">
    <property type="component" value="Unassembled WGS sequence"/>
</dbReference>
<name>A0A2V2ZRL4_9BACI</name>
<protein>
    <submittedName>
        <fullName evidence="4">Uncharacterized protein (TIGR00369 family)</fullName>
    </submittedName>
</protein>
<dbReference type="InterPro" id="IPR039298">
    <property type="entry name" value="ACOT13"/>
</dbReference>
<dbReference type="EMBL" id="QGTW01000009">
    <property type="protein sequence ID" value="PWW26988.1"/>
    <property type="molecule type" value="Genomic_DNA"/>
</dbReference>
<dbReference type="OrthoDB" id="337200at2"/>
<dbReference type="PANTHER" id="PTHR21660:SF1">
    <property type="entry name" value="ACYL-COENZYME A THIOESTERASE 13"/>
    <property type="match status" value="1"/>
</dbReference>
<dbReference type="RefSeq" id="WP_110065943.1">
    <property type="nucleotide sequence ID" value="NZ_QGTW01000009.1"/>
</dbReference>
<accession>A0A2V2ZRL4</accession>
<reference evidence="4 5" key="1">
    <citation type="submission" date="2018-05" db="EMBL/GenBank/DDBJ databases">
        <title>Freshwater and sediment microbial communities from various areas in North America, analyzing microbe dynamics in response to fracking.</title>
        <authorList>
            <person name="Lamendella R."/>
        </authorList>
    </citation>
    <scope>NUCLEOTIDE SEQUENCE [LARGE SCALE GENOMIC DNA]</scope>
    <source>
        <strain evidence="4 5">15_TX</strain>
    </source>
</reference>
<comment type="similarity">
    <text evidence="1">Belongs to the thioesterase PaaI family.</text>
</comment>
<dbReference type="InterPro" id="IPR003736">
    <property type="entry name" value="PAAI_dom"/>
</dbReference>
<evidence type="ECO:0000259" key="3">
    <source>
        <dbReference type="Pfam" id="PF03061"/>
    </source>
</evidence>
<sequence length="133" mass="14867">MQLTADDIKATFENSPFFKHIGFEIIEFDDNRVKLKLGIRDQLLNVNGTLHGGIHATMLDFVQGMLLRAVTKEKCITTSLTTQYFTPVSVGEIFAESKILKLGFKLAFMEAEIKNSKGEILAKGLGNFKLLRS</sequence>
<evidence type="ECO:0000256" key="1">
    <source>
        <dbReference type="ARBA" id="ARBA00008324"/>
    </source>
</evidence>
<dbReference type="InterPro" id="IPR006683">
    <property type="entry name" value="Thioestr_dom"/>
</dbReference>
<dbReference type="AlphaFoldDB" id="A0A2V2ZRL4"/>
<gene>
    <name evidence="4" type="ORF">DFO73_109154</name>
</gene>
<evidence type="ECO:0000313" key="4">
    <source>
        <dbReference type="EMBL" id="PWW26988.1"/>
    </source>
</evidence>
<evidence type="ECO:0000313" key="5">
    <source>
        <dbReference type="Proteomes" id="UP000247150"/>
    </source>
</evidence>
<dbReference type="CDD" id="cd03443">
    <property type="entry name" value="PaaI_thioesterase"/>
    <property type="match status" value="1"/>
</dbReference>
<dbReference type="NCBIfam" id="TIGR00369">
    <property type="entry name" value="unchar_dom_1"/>
    <property type="match status" value="1"/>
</dbReference>
<dbReference type="InterPro" id="IPR029069">
    <property type="entry name" value="HotDog_dom_sf"/>
</dbReference>
<dbReference type="GO" id="GO:0047617">
    <property type="term" value="F:fatty acyl-CoA hydrolase activity"/>
    <property type="evidence" value="ECO:0007669"/>
    <property type="project" value="InterPro"/>
</dbReference>
<feature type="domain" description="Thioesterase" evidence="3">
    <location>
        <begin position="47"/>
        <end position="120"/>
    </location>
</feature>
<proteinExistence type="inferred from homology"/>
<dbReference type="Gene3D" id="3.10.129.10">
    <property type="entry name" value="Hotdog Thioesterase"/>
    <property type="match status" value="1"/>
</dbReference>
<dbReference type="SUPFAM" id="SSF54637">
    <property type="entry name" value="Thioesterase/thiol ester dehydrase-isomerase"/>
    <property type="match status" value="1"/>
</dbReference>
<evidence type="ECO:0000256" key="2">
    <source>
        <dbReference type="ARBA" id="ARBA00022801"/>
    </source>
</evidence>
<keyword evidence="2" id="KW-0378">Hydrolase</keyword>
<dbReference type="Pfam" id="PF03061">
    <property type="entry name" value="4HBT"/>
    <property type="match status" value="1"/>
</dbReference>
<comment type="caution">
    <text evidence="4">The sequence shown here is derived from an EMBL/GenBank/DDBJ whole genome shotgun (WGS) entry which is preliminary data.</text>
</comment>
<organism evidence="4 5">
    <name type="scientific">Cytobacillus oceanisediminis</name>
    <dbReference type="NCBI Taxonomy" id="665099"/>
    <lineage>
        <taxon>Bacteria</taxon>
        <taxon>Bacillati</taxon>
        <taxon>Bacillota</taxon>
        <taxon>Bacilli</taxon>
        <taxon>Bacillales</taxon>
        <taxon>Bacillaceae</taxon>
        <taxon>Cytobacillus</taxon>
    </lineage>
</organism>
<dbReference type="PANTHER" id="PTHR21660">
    <property type="entry name" value="THIOESTERASE SUPERFAMILY MEMBER-RELATED"/>
    <property type="match status" value="1"/>
</dbReference>